<dbReference type="EMBL" id="JBDODL010000814">
    <property type="protein sequence ID" value="MES1920701.1"/>
    <property type="molecule type" value="Genomic_DNA"/>
</dbReference>
<dbReference type="Gene3D" id="1.10.418.20">
    <property type="match status" value="1"/>
</dbReference>
<evidence type="ECO:0000313" key="1">
    <source>
        <dbReference type="EMBL" id="MES1920701.1"/>
    </source>
</evidence>
<organism evidence="1 2">
    <name type="scientific">Bonamia ostreae</name>
    <dbReference type="NCBI Taxonomy" id="126728"/>
    <lineage>
        <taxon>Eukaryota</taxon>
        <taxon>Sar</taxon>
        <taxon>Rhizaria</taxon>
        <taxon>Endomyxa</taxon>
        <taxon>Ascetosporea</taxon>
        <taxon>Haplosporida</taxon>
        <taxon>Bonamia</taxon>
    </lineage>
</organism>
<comment type="caution">
    <text evidence="1">The sequence shown here is derived from an EMBL/GenBank/DDBJ whole genome shotgun (WGS) entry which is preliminary data.</text>
</comment>
<gene>
    <name evidence="1" type="ORF">MHBO_002344</name>
</gene>
<keyword evidence="2" id="KW-1185">Reference proteome</keyword>
<name>A0ABV2AM01_9EUKA</name>
<protein>
    <recommendedName>
        <fullName evidence="3">Ubiquitin-like protease family profile domain-containing protein</fullName>
    </recommendedName>
</protein>
<sequence>MPGSDMILSKQVNSVDCGVYLLEYIERFCKAPFVDTTTRESLGKYFFTPQYIIEKRNKILDLIFKLKREE</sequence>
<dbReference type="Proteomes" id="UP001439008">
    <property type="component" value="Unassembled WGS sequence"/>
</dbReference>
<evidence type="ECO:0000313" key="2">
    <source>
        <dbReference type="Proteomes" id="UP001439008"/>
    </source>
</evidence>
<dbReference type="SUPFAM" id="SSF54001">
    <property type="entry name" value="Cysteine proteinases"/>
    <property type="match status" value="1"/>
</dbReference>
<evidence type="ECO:0008006" key="3">
    <source>
        <dbReference type="Google" id="ProtNLM"/>
    </source>
</evidence>
<dbReference type="InterPro" id="IPR038765">
    <property type="entry name" value="Papain-like_cys_pep_sf"/>
</dbReference>
<reference evidence="1 2" key="1">
    <citation type="journal article" date="2024" name="BMC Biol.">
        <title>Comparative genomics of Ascetosporea gives new insight into the evolutionary basis for animal parasitism in Rhizaria.</title>
        <authorList>
            <person name="Hiltunen Thoren M."/>
            <person name="Onut-Brannstrom I."/>
            <person name="Alfjorden A."/>
            <person name="Peckova H."/>
            <person name="Swords F."/>
            <person name="Hooper C."/>
            <person name="Holzer A.S."/>
            <person name="Bass D."/>
            <person name="Burki F."/>
        </authorList>
    </citation>
    <scope>NUCLEOTIDE SEQUENCE [LARGE SCALE GENOMIC DNA]</scope>
    <source>
        <strain evidence="1">20-A016</strain>
    </source>
</reference>
<proteinExistence type="predicted"/>
<accession>A0ABV2AM01</accession>